<evidence type="ECO:0000259" key="2">
    <source>
        <dbReference type="Pfam" id="PF13449"/>
    </source>
</evidence>
<feature type="domain" description="Phytase-like" evidence="2">
    <location>
        <begin position="98"/>
        <end position="430"/>
    </location>
</feature>
<dbReference type="Proteomes" id="UP001268089">
    <property type="component" value="Unassembled WGS sequence"/>
</dbReference>
<comment type="caution">
    <text evidence="3">The sequence shown here is derived from an EMBL/GenBank/DDBJ whole genome shotgun (WGS) entry which is preliminary data.</text>
</comment>
<gene>
    <name evidence="3" type="ORF">J2X15_004123</name>
</gene>
<dbReference type="InterPro" id="IPR027372">
    <property type="entry name" value="Phytase-like_dom"/>
</dbReference>
<feature type="signal peptide" evidence="1">
    <location>
        <begin position="1"/>
        <end position="24"/>
    </location>
</feature>
<dbReference type="EMBL" id="JAVDXO010000014">
    <property type="protein sequence ID" value="MDR7308801.1"/>
    <property type="molecule type" value="Genomic_DNA"/>
</dbReference>
<evidence type="ECO:0000313" key="3">
    <source>
        <dbReference type="EMBL" id="MDR7308801.1"/>
    </source>
</evidence>
<protein>
    <recommendedName>
        <fullName evidence="2">Phytase-like domain-containing protein</fullName>
    </recommendedName>
</protein>
<keyword evidence="4" id="KW-1185">Reference proteome</keyword>
<name>A0ABU1ZUZ6_9BURK</name>
<organism evidence="3 4">
    <name type="scientific">Rhodoferax saidenbachensis</name>
    <dbReference type="NCBI Taxonomy" id="1484693"/>
    <lineage>
        <taxon>Bacteria</taxon>
        <taxon>Pseudomonadati</taxon>
        <taxon>Pseudomonadota</taxon>
        <taxon>Betaproteobacteria</taxon>
        <taxon>Burkholderiales</taxon>
        <taxon>Comamonadaceae</taxon>
        <taxon>Rhodoferax</taxon>
    </lineage>
</organism>
<evidence type="ECO:0000256" key="1">
    <source>
        <dbReference type="SAM" id="SignalP"/>
    </source>
</evidence>
<dbReference type="RefSeq" id="WP_310346684.1">
    <property type="nucleotide sequence ID" value="NZ_JAVDXO010000014.1"/>
</dbReference>
<dbReference type="PANTHER" id="PTHR37957:SF1">
    <property type="entry name" value="PHYTASE-LIKE DOMAIN-CONTAINING PROTEIN"/>
    <property type="match status" value="1"/>
</dbReference>
<keyword evidence="1" id="KW-0732">Signal</keyword>
<reference evidence="3 4" key="1">
    <citation type="submission" date="2023-07" db="EMBL/GenBank/DDBJ databases">
        <title>Sorghum-associated microbial communities from plants grown in Nebraska, USA.</title>
        <authorList>
            <person name="Schachtman D."/>
        </authorList>
    </citation>
    <scope>NUCLEOTIDE SEQUENCE [LARGE SCALE GENOMIC DNA]</scope>
    <source>
        <strain evidence="3 4">BE308</strain>
    </source>
</reference>
<sequence>MPRFSLSPLVLACALALPTTTALAQTEVTTTLAGHAALPAATTVAAPKAAGQFFETAGKFAGANRQRTEVLHSIDGISFVGDPKYPRKSGGTLPIRGQSVQGFSGIVALGKDHFLTLTDNGFGSKINSQDALLMVHHVQADWAKGNVKRLHTTFLHDPDRKVPFAIQNEASRERFLTGVDFDPESIQVVGQEWWIGDEFGPYVLRVDTKGKVLGVIETVVGSKAYRGPDHYLNGRLPNYPGDATFDVRRSGGFEPMAKSVDGKTLYPMFEWPLWDAAAKSQDMRNGKPYTRILELDVASQKYSERQWKYAFEEAGNVASDFQMLDATTGLVIERDDATEGSGNVCKDEPRTDCFTRPAKFKRIYKIDLAQADADGFVKKVAFIDLTKIANPKHLARRGPNEDSFVLPHLGPEGLTVVDATHIVVVNDNNFPFSSGRTLGKPDDNELTLLDIQALVEAK</sequence>
<proteinExistence type="predicted"/>
<evidence type="ECO:0000313" key="4">
    <source>
        <dbReference type="Proteomes" id="UP001268089"/>
    </source>
</evidence>
<feature type="chain" id="PRO_5047375628" description="Phytase-like domain-containing protein" evidence="1">
    <location>
        <begin position="25"/>
        <end position="458"/>
    </location>
</feature>
<accession>A0ABU1ZUZ6</accession>
<dbReference type="Pfam" id="PF13449">
    <property type="entry name" value="Phytase-like"/>
    <property type="match status" value="1"/>
</dbReference>
<dbReference type="PANTHER" id="PTHR37957">
    <property type="entry name" value="BLR7070 PROTEIN"/>
    <property type="match status" value="1"/>
</dbReference>